<dbReference type="CDD" id="cd12148">
    <property type="entry name" value="fungal_TF_MHR"/>
    <property type="match status" value="1"/>
</dbReference>
<dbReference type="CDD" id="cd00067">
    <property type="entry name" value="GAL4"/>
    <property type="match status" value="1"/>
</dbReference>
<evidence type="ECO:0000256" key="1">
    <source>
        <dbReference type="ARBA" id="ARBA00022723"/>
    </source>
</evidence>
<dbReference type="Proteomes" id="UP001610334">
    <property type="component" value="Unassembled WGS sequence"/>
</dbReference>
<comment type="caution">
    <text evidence="7">The sequence shown here is derived from an EMBL/GenBank/DDBJ whole genome shotgun (WGS) entry which is preliminary data.</text>
</comment>
<proteinExistence type="predicted"/>
<evidence type="ECO:0000313" key="7">
    <source>
        <dbReference type="EMBL" id="KAL2813411.1"/>
    </source>
</evidence>
<organism evidence="7 8">
    <name type="scientific">Aspergillus granulosus</name>
    <dbReference type="NCBI Taxonomy" id="176169"/>
    <lineage>
        <taxon>Eukaryota</taxon>
        <taxon>Fungi</taxon>
        <taxon>Dikarya</taxon>
        <taxon>Ascomycota</taxon>
        <taxon>Pezizomycotina</taxon>
        <taxon>Eurotiomycetes</taxon>
        <taxon>Eurotiomycetidae</taxon>
        <taxon>Eurotiales</taxon>
        <taxon>Aspergillaceae</taxon>
        <taxon>Aspergillus</taxon>
        <taxon>Aspergillus subgen. Nidulantes</taxon>
    </lineage>
</organism>
<keyword evidence="2" id="KW-0805">Transcription regulation</keyword>
<dbReference type="SMART" id="SM00066">
    <property type="entry name" value="GAL4"/>
    <property type="match status" value="1"/>
</dbReference>
<dbReference type="PANTHER" id="PTHR47425:SF2">
    <property type="entry name" value="FARB-RELATED"/>
    <property type="match status" value="1"/>
</dbReference>
<dbReference type="InterPro" id="IPR052761">
    <property type="entry name" value="Fungal_Detox/Toxin_TFs"/>
</dbReference>
<evidence type="ECO:0000256" key="4">
    <source>
        <dbReference type="ARBA" id="ARBA00023163"/>
    </source>
</evidence>
<dbReference type="PROSITE" id="PS00463">
    <property type="entry name" value="ZN2_CY6_FUNGAL_1"/>
    <property type="match status" value="1"/>
</dbReference>
<evidence type="ECO:0000259" key="6">
    <source>
        <dbReference type="PROSITE" id="PS50048"/>
    </source>
</evidence>
<dbReference type="InterPro" id="IPR007219">
    <property type="entry name" value="XnlR_reg_dom"/>
</dbReference>
<dbReference type="InterPro" id="IPR036864">
    <property type="entry name" value="Zn2-C6_fun-type_DNA-bd_sf"/>
</dbReference>
<keyword evidence="4" id="KW-0804">Transcription</keyword>
<dbReference type="Pfam" id="PF00172">
    <property type="entry name" value="Zn_clus"/>
    <property type="match status" value="1"/>
</dbReference>
<keyword evidence="5" id="KW-0539">Nucleus</keyword>
<name>A0ABR4HD43_9EURO</name>
<keyword evidence="3" id="KW-0238">DNA-binding</keyword>
<evidence type="ECO:0000256" key="5">
    <source>
        <dbReference type="ARBA" id="ARBA00023242"/>
    </source>
</evidence>
<keyword evidence="1" id="KW-0479">Metal-binding</keyword>
<dbReference type="SUPFAM" id="SSF57701">
    <property type="entry name" value="Zn2/Cys6 DNA-binding domain"/>
    <property type="match status" value="1"/>
</dbReference>
<evidence type="ECO:0000256" key="2">
    <source>
        <dbReference type="ARBA" id="ARBA00023015"/>
    </source>
</evidence>
<protein>
    <submittedName>
        <fullName evidence="7">Fungal-specific transcription factor domain-containing protein</fullName>
    </submittedName>
</protein>
<evidence type="ECO:0000313" key="8">
    <source>
        <dbReference type="Proteomes" id="UP001610334"/>
    </source>
</evidence>
<keyword evidence="8" id="KW-1185">Reference proteome</keyword>
<dbReference type="Gene3D" id="4.10.240.10">
    <property type="entry name" value="Zn(2)-C6 fungal-type DNA-binding domain"/>
    <property type="match status" value="1"/>
</dbReference>
<dbReference type="PROSITE" id="PS50048">
    <property type="entry name" value="ZN2_CY6_FUNGAL_2"/>
    <property type="match status" value="1"/>
</dbReference>
<dbReference type="EMBL" id="JBFXLT010000040">
    <property type="protein sequence ID" value="KAL2813411.1"/>
    <property type="molecule type" value="Genomic_DNA"/>
</dbReference>
<feature type="domain" description="Zn(2)-C6 fungal-type" evidence="6">
    <location>
        <begin position="19"/>
        <end position="49"/>
    </location>
</feature>
<gene>
    <name evidence="7" type="ORF">BJX63DRAFT_443078</name>
</gene>
<reference evidence="7 8" key="1">
    <citation type="submission" date="2024-07" db="EMBL/GenBank/DDBJ databases">
        <title>Section-level genome sequencing and comparative genomics of Aspergillus sections Usti and Cavernicolus.</title>
        <authorList>
            <consortium name="Lawrence Berkeley National Laboratory"/>
            <person name="Nybo J.L."/>
            <person name="Vesth T.C."/>
            <person name="Theobald S."/>
            <person name="Frisvad J.C."/>
            <person name="Larsen T.O."/>
            <person name="Kjaerboelling I."/>
            <person name="Rothschild-Mancinelli K."/>
            <person name="Lyhne E.K."/>
            <person name="Kogle M.E."/>
            <person name="Barry K."/>
            <person name="Clum A."/>
            <person name="Na H."/>
            <person name="Ledsgaard L."/>
            <person name="Lin J."/>
            <person name="Lipzen A."/>
            <person name="Kuo A."/>
            <person name="Riley R."/>
            <person name="Mondo S."/>
            <person name="Labutti K."/>
            <person name="Haridas S."/>
            <person name="Pangalinan J."/>
            <person name="Salamov A.A."/>
            <person name="Simmons B.A."/>
            <person name="Magnuson J.K."/>
            <person name="Chen J."/>
            <person name="Drula E."/>
            <person name="Henrissat B."/>
            <person name="Wiebenga A."/>
            <person name="Lubbers R.J."/>
            <person name="Gomes A.C."/>
            <person name="Makela M.R."/>
            <person name="Stajich J."/>
            <person name="Grigoriev I.V."/>
            <person name="Mortensen U.H."/>
            <person name="De Vries R.P."/>
            <person name="Baker S.E."/>
            <person name="Andersen M.R."/>
        </authorList>
    </citation>
    <scope>NUCLEOTIDE SEQUENCE [LARGE SCALE GENOMIC DNA]</scope>
    <source>
        <strain evidence="7 8">CBS 588.65</strain>
    </source>
</reference>
<dbReference type="PANTHER" id="PTHR47425">
    <property type="entry name" value="FARB-RELATED"/>
    <property type="match status" value="1"/>
</dbReference>
<evidence type="ECO:0000256" key="3">
    <source>
        <dbReference type="ARBA" id="ARBA00023125"/>
    </source>
</evidence>
<dbReference type="Pfam" id="PF04082">
    <property type="entry name" value="Fungal_trans"/>
    <property type="match status" value="1"/>
</dbReference>
<dbReference type="InterPro" id="IPR001138">
    <property type="entry name" value="Zn2Cys6_DnaBD"/>
</dbReference>
<sequence>MDSFPNICGYRRIKRASRACQRCHARKVRCDATVSGFPCTNCRLDTFPCQAFTGGRERRKQLSLIRARALASEAKKQSAPCRARTITTKARGAHAVEMPYSSYTFIQSLDIGELELDGLLIMERSGCLMLPDKSEIDVLVRHYFLYVHPFTPLVDEAVFWRVYKSPRPDDDLIPLFLFRAMIFAASCFVPIELATRCGYGSLLDARDDLYQKAKLLYDSGLVKDPLIVSKATLLLTYYSSDFDVYSNSQWLHIAIKEANMVRASHLVPESFANEAERSEFKRLWWCCLIRDRIISLGMRRPLQITLERGHPYIQMLTTNDMNDEIFGSLEYSYETKSALFELLTSLCHFATAVTELLTIAFPSPQQTRSGVDDPCSGLDKLDSAKSTLLLWELDWMTYMEGKNASLHPSIPLFSSLFAIYYHYRSARVALCNCICIVLGRAEHHKRRYLQQLQLCQAELVAAIACIADKVRQLIIIDAVDKLPISIAAYTMTPYVLLTMDSQSDSKKSREIMVLFNAVNQTLSLRYHITRVSNLTSRALWLSRLFKGASMRDEAEAETLSEITPRSNLFTLPLQQYTRLLRYIDESMSIPQDSLRETEILYAAASAAQELSLHDTSELPTRELTPVWIEAMDNFFFGPGSALSLLAG</sequence>
<accession>A0ABR4HD43</accession>